<evidence type="ECO:0000313" key="8">
    <source>
        <dbReference type="Proteomes" id="UP000239663"/>
    </source>
</evidence>
<feature type="transmembrane region" description="Helical" evidence="6">
    <location>
        <begin position="12"/>
        <end position="30"/>
    </location>
</feature>
<dbReference type="GO" id="GO:0016020">
    <property type="term" value="C:membrane"/>
    <property type="evidence" value="ECO:0007669"/>
    <property type="project" value="UniProtKB-SubCell"/>
</dbReference>
<evidence type="ECO:0000256" key="6">
    <source>
        <dbReference type="SAM" id="Phobius"/>
    </source>
</evidence>
<feature type="transmembrane region" description="Helical" evidence="6">
    <location>
        <begin position="36"/>
        <end position="53"/>
    </location>
</feature>
<feature type="transmembrane region" description="Helical" evidence="6">
    <location>
        <begin position="222"/>
        <end position="246"/>
    </location>
</feature>
<evidence type="ECO:0000313" key="7">
    <source>
        <dbReference type="EMBL" id="PQD94655.1"/>
    </source>
</evidence>
<dbReference type="PANTHER" id="PTHR21716">
    <property type="entry name" value="TRANSMEMBRANE PROTEIN"/>
    <property type="match status" value="1"/>
</dbReference>
<dbReference type="InterPro" id="IPR002549">
    <property type="entry name" value="AI-2E-like"/>
</dbReference>
<comment type="caution">
    <text evidence="7">The sequence shown here is derived from an EMBL/GenBank/DDBJ whole genome shotgun (WGS) entry which is preliminary data.</text>
</comment>
<keyword evidence="5 6" id="KW-0472">Membrane</keyword>
<dbReference type="AlphaFoldDB" id="A0A2S7MY23"/>
<evidence type="ECO:0000256" key="3">
    <source>
        <dbReference type="ARBA" id="ARBA00022692"/>
    </source>
</evidence>
<protein>
    <submittedName>
        <fullName evidence="7">Sporulation integral membrane protein YtvI</fullName>
    </submittedName>
</protein>
<feature type="transmembrane region" description="Helical" evidence="6">
    <location>
        <begin position="168"/>
        <end position="190"/>
    </location>
</feature>
<evidence type="ECO:0000256" key="4">
    <source>
        <dbReference type="ARBA" id="ARBA00022989"/>
    </source>
</evidence>
<feature type="transmembrane region" description="Helical" evidence="6">
    <location>
        <begin position="322"/>
        <end position="350"/>
    </location>
</feature>
<keyword evidence="3 6" id="KW-0812">Transmembrane</keyword>
<evidence type="ECO:0000256" key="2">
    <source>
        <dbReference type="ARBA" id="ARBA00009773"/>
    </source>
</evidence>
<dbReference type="InterPro" id="IPR014227">
    <property type="entry name" value="YtvI-like"/>
</dbReference>
<evidence type="ECO:0000256" key="1">
    <source>
        <dbReference type="ARBA" id="ARBA00004141"/>
    </source>
</evidence>
<dbReference type="GO" id="GO:0055085">
    <property type="term" value="P:transmembrane transport"/>
    <property type="evidence" value="ECO:0007669"/>
    <property type="project" value="TreeGrafter"/>
</dbReference>
<dbReference type="RefSeq" id="WP_104850036.1">
    <property type="nucleotide sequence ID" value="NZ_PKOZ01000008.1"/>
</dbReference>
<dbReference type="Proteomes" id="UP000239663">
    <property type="component" value="Unassembled WGS sequence"/>
</dbReference>
<dbReference type="OrthoDB" id="9774361at2"/>
<feature type="transmembrane region" description="Helical" evidence="6">
    <location>
        <begin position="278"/>
        <end position="302"/>
    </location>
</feature>
<gene>
    <name evidence="7" type="primary">ytvI</name>
    <name evidence="7" type="ORF">CYL18_13420</name>
</gene>
<dbReference type="PANTHER" id="PTHR21716:SF68">
    <property type="entry name" value="TRANSPORT PROTEIN YTVI-RELATED"/>
    <property type="match status" value="1"/>
</dbReference>
<comment type="similarity">
    <text evidence="2">Belongs to the autoinducer-2 exporter (AI-2E) (TC 2.A.86) family.</text>
</comment>
<feature type="transmembrane region" description="Helical" evidence="6">
    <location>
        <begin position="252"/>
        <end position="271"/>
    </location>
</feature>
<comment type="subcellular location">
    <subcellularLocation>
        <location evidence="1">Membrane</location>
        <topology evidence="1">Multi-pass membrane protein</topology>
    </subcellularLocation>
</comment>
<feature type="transmembrane region" description="Helical" evidence="6">
    <location>
        <begin position="65"/>
        <end position="94"/>
    </location>
</feature>
<dbReference type="NCBIfam" id="TIGR02872">
    <property type="entry name" value="spore_ytvI"/>
    <property type="match status" value="1"/>
</dbReference>
<name>A0A2S7MY23_9BACI</name>
<dbReference type="EMBL" id="PKOZ01000008">
    <property type="protein sequence ID" value="PQD94655.1"/>
    <property type="molecule type" value="Genomic_DNA"/>
</dbReference>
<dbReference type="Pfam" id="PF01594">
    <property type="entry name" value="AI-2E_transport"/>
    <property type="match status" value="1"/>
</dbReference>
<sequence length="376" mass="42050">MNFEYLYRALRFIMVITGSVITIYLLLLTAKYTYPFIIGICLAFLMNPFITFTTEKLRFPRALSVLVSMIVVIALIAGLITFLITEIVAGAAYLSNVLPEHLDNMIKLIQDFFQSRILPLYERIISLFNDLEDGQQDTILSNIENIGSSIGTTLTNLIQTTLGFVPKLIGWLPGAGTGALFSLLATFFIAKEWNKFLAKTQQLLPAKALFNIKKIIVELERALFGFIRAQLTLITITTLIVLLGLLILRIEFAITIALITGFVDLLPYLGTGFVFVPWIIYALMTGNFSLALGLAILYTVVIVQRQVMEPKILSSSIGLDPLITLIAIFVGFKTIGFIGLIIGPIVLIIIRSLYKLRILHDVWDFIMGRKPTEFTK</sequence>
<reference evidence="7 8" key="1">
    <citation type="submission" date="2017-12" db="EMBL/GenBank/DDBJ databases">
        <title>Taxonomic description and draft genome of Pradoshia cofamensis Gen. nov., sp. nov., a thermotolerant bacillale isolated from anterior gut of earthworm Eisenia fetida.</title>
        <authorList>
            <person name="Saha T."/>
            <person name="Chakraborty R."/>
        </authorList>
    </citation>
    <scope>NUCLEOTIDE SEQUENCE [LARGE SCALE GENOMIC DNA]</scope>
    <source>
        <strain evidence="7 8">EAG3</strain>
    </source>
</reference>
<proteinExistence type="inferred from homology"/>
<keyword evidence="4 6" id="KW-1133">Transmembrane helix</keyword>
<evidence type="ECO:0000256" key="5">
    <source>
        <dbReference type="ARBA" id="ARBA00023136"/>
    </source>
</evidence>
<keyword evidence="8" id="KW-1185">Reference proteome</keyword>
<organism evidence="7 8">
    <name type="scientific">Pradoshia eiseniae</name>
    <dbReference type="NCBI Taxonomy" id="2064768"/>
    <lineage>
        <taxon>Bacteria</taxon>
        <taxon>Bacillati</taxon>
        <taxon>Bacillota</taxon>
        <taxon>Bacilli</taxon>
        <taxon>Bacillales</taxon>
        <taxon>Bacillaceae</taxon>
        <taxon>Pradoshia</taxon>
    </lineage>
</organism>
<accession>A0A2S7MY23</accession>